<accession>A0A515CV73</accession>
<dbReference type="STRING" id="614.XJ20_11085"/>
<dbReference type="Pfam" id="PF01408">
    <property type="entry name" value="GFO_IDH_MocA"/>
    <property type="match status" value="1"/>
</dbReference>
<dbReference type="Proteomes" id="UP000317572">
    <property type="component" value="Chromosome"/>
</dbReference>
<reference evidence="4 5" key="1">
    <citation type="submission" date="2018-11" db="EMBL/GenBank/DDBJ databases">
        <title>The first complete genome of Serratia liquefaciens isolated from metalophyte plant revel distinctness adaptive mechanisms in an extreme habitat.</title>
        <authorList>
            <person name="Caneschi W.L."/>
            <person name="Sanchez A.B."/>
            <person name="Felestrino E.B."/>
            <person name="Assis R.A.B."/>
            <person name="Lemes C.G.C."/>
            <person name="Cordeiro I.F."/>
            <person name="Fonseca N.P."/>
            <person name="Villa M."/>
            <person name="Vieira I.T."/>
            <person name="Moraes L.A."/>
            <person name="Kamino L.H.Y."/>
            <person name="do Carmo F."/>
            <person name="Garcia C.M."/>
            <person name="Almeida N.F."/>
            <person name="Silva R.S."/>
            <person name="Ferro J.A."/>
            <person name="Ferro M.I.T."/>
            <person name="Varani A.M."/>
            <person name="Ferreira R.M."/>
            <person name="dos Santos V.L."/>
            <person name="Silva U.C."/>
            <person name="Setubal J.C."/>
            <person name="Moreira L.M."/>
        </authorList>
    </citation>
    <scope>NUCLEOTIDE SEQUENCE [LARGE SCALE GENOMIC DNA]</scope>
    <source>
        <strain evidence="4 5">FG3</strain>
    </source>
</reference>
<evidence type="ECO:0000259" key="2">
    <source>
        <dbReference type="Pfam" id="PF01408"/>
    </source>
</evidence>
<dbReference type="InterPro" id="IPR036291">
    <property type="entry name" value="NAD(P)-bd_dom_sf"/>
</dbReference>
<dbReference type="RefSeq" id="WP_142816405.1">
    <property type="nucleotide sequence ID" value="NZ_JAHQRD010000001.1"/>
</dbReference>
<dbReference type="AlphaFoldDB" id="A0A515CV73"/>
<evidence type="ECO:0000313" key="4">
    <source>
        <dbReference type="EMBL" id="QDL32023.1"/>
    </source>
</evidence>
<feature type="domain" description="Gfo/Idh/MocA-like oxidoreductase N-terminal" evidence="2">
    <location>
        <begin position="5"/>
        <end position="129"/>
    </location>
</feature>
<sequence length="371" mass="40307">MQKIGIGLIGTGFMGKSHARAWRAAATLSGDIQPVLISVADIDAAAAESAAQQFGFMRWTQRWQDLIDDPDIDVISITSPNRFHAEQALAAIAAGKHVHCEKPLAPDSETAERMRLAAEKAGVFTQVGFNYIKNPLLKLARQMIANGDLGEITGFRGIHAEDFMADPAIPWSWRLDPAGGAGAVADLGSHILGMARFLLGPVSEVFADLDTVIKARPESAGSRVLKPVEVDDIARLTLIFARGCRGHIEANWVATGHKMQLGFEVTGTQGALSFNQERFNEIQYFRYDGTSGLNGFKTLVAGPEHAPYGLFCPAPGHQLGFNDLKTIEMLEFIQSIQRGDTQGPDFKEAVEIQRLVDAAVRSSAERNWIAL</sequence>
<organism evidence="4 5">
    <name type="scientific">Serratia liquefaciens</name>
    <dbReference type="NCBI Taxonomy" id="614"/>
    <lineage>
        <taxon>Bacteria</taxon>
        <taxon>Pseudomonadati</taxon>
        <taxon>Pseudomonadota</taxon>
        <taxon>Gammaproteobacteria</taxon>
        <taxon>Enterobacterales</taxon>
        <taxon>Yersiniaceae</taxon>
        <taxon>Serratia</taxon>
    </lineage>
</organism>
<dbReference type="Pfam" id="PF22725">
    <property type="entry name" value="GFO_IDH_MocA_C3"/>
    <property type="match status" value="1"/>
</dbReference>
<evidence type="ECO:0000313" key="5">
    <source>
        <dbReference type="Proteomes" id="UP000317572"/>
    </source>
</evidence>
<dbReference type="GO" id="GO:0016491">
    <property type="term" value="F:oxidoreductase activity"/>
    <property type="evidence" value="ECO:0007669"/>
    <property type="project" value="UniProtKB-KW"/>
</dbReference>
<protein>
    <submittedName>
        <fullName evidence="4">Gfo/Idh/MocA family oxidoreductase</fullName>
    </submittedName>
</protein>
<dbReference type="SUPFAM" id="SSF55347">
    <property type="entry name" value="Glyceraldehyde-3-phosphate dehydrogenase-like, C-terminal domain"/>
    <property type="match status" value="1"/>
</dbReference>
<dbReference type="Gene3D" id="3.30.360.10">
    <property type="entry name" value="Dihydrodipicolinate Reductase, domain 2"/>
    <property type="match status" value="1"/>
</dbReference>
<proteinExistence type="predicted"/>
<dbReference type="PANTHER" id="PTHR43818:SF11">
    <property type="entry name" value="BCDNA.GH03377"/>
    <property type="match status" value="1"/>
</dbReference>
<evidence type="ECO:0000256" key="1">
    <source>
        <dbReference type="ARBA" id="ARBA00023002"/>
    </source>
</evidence>
<dbReference type="InterPro" id="IPR000683">
    <property type="entry name" value="Gfo/Idh/MocA-like_OxRdtase_N"/>
</dbReference>
<dbReference type="PANTHER" id="PTHR43818">
    <property type="entry name" value="BCDNA.GH03377"/>
    <property type="match status" value="1"/>
</dbReference>
<dbReference type="Gene3D" id="3.40.50.720">
    <property type="entry name" value="NAD(P)-binding Rossmann-like Domain"/>
    <property type="match status" value="1"/>
</dbReference>
<evidence type="ECO:0000259" key="3">
    <source>
        <dbReference type="Pfam" id="PF22725"/>
    </source>
</evidence>
<dbReference type="InterPro" id="IPR055170">
    <property type="entry name" value="GFO_IDH_MocA-like_dom"/>
</dbReference>
<dbReference type="SUPFAM" id="SSF51735">
    <property type="entry name" value="NAD(P)-binding Rossmann-fold domains"/>
    <property type="match status" value="1"/>
</dbReference>
<keyword evidence="1" id="KW-0560">Oxidoreductase</keyword>
<dbReference type="InterPro" id="IPR050463">
    <property type="entry name" value="Gfo/Idh/MocA_oxidrdct_glycsds"/>
</dbReference>
<dbReference type="GO" id="GO:0000166">
    <property type="term" value="F:nucleotide binding"/>
    <property type="evidence" value="ECO:0007669"/>
    <property type="project" value="InterPro"/>
</dbReference>
<gene>
    <name evidence="4" type="ORF">EGO53_09575</name>
</gene>
<name>A0A515CV73_SERLI</name>
<dbReference type="EMBL" id="CP033893">
    <property type="protein sequence ID" value="QDL32023.1"/>
    <property type="molecule type" value="Genomic_DNA"/>
</dbReference>
<feature type="domain" description="GFO/IDH/MocA-like oxidoreductase" evidence="3">
    <location>
        <begin position="139"/>
        <end position="272"/>
    </location>
</feature>